<proteinExistence type="predicted"/>
<dbReference type="RefSeq" id="WP_285746278.1">
    <property type="nucleotide sequence ID" value="NZ_CP127162.1"/>
</dbReference>
<name>A0ABY8X799_9BACL</name>
<organism evidence="1 2">
    <name type="scientific">Paenibacillus polygoni</name>
    <dbReference type="NCBI Taxonomy" id="3050112"/>
    <lineage>
        <taxon>Bacteria</taxon>
        <taxon>Bacillati</taxon>
        <taxon>Bacillota</taxon>
        <taxon>Bacilli</taxon>
        <taxon>Bacillales</taxon>
        <taxon>Paenibacillaceae</taxon>
        <taxon>Paenibacillus</taxon>
    </lineage>
</organism>
<evidence type="ECO:0000313" key="1">
    <source>
        <dbReference type="EMBL" id="WIV19854.1"/>
    </source>
</evidence>
<gene>
    <name evidence="1" type="ORF">QPK24_03700</name>
</gene>
<reference evidence="1 2" key="1">
    <citation type="submission" date="2023-06" db="EMBL/GenBank/DDBJ databases">
        <title>Paenibacillus polygonum sp. nov., an endophytic bacterium, isolated from Polygonum lapathifolium L. in Nanji Wetland National Nature Reserve, South of Poyang Lake, Jiangxi Province, China.</title>
        <authorList>
            <person name="Yu Z."/>
        </authorList>
    </citation>
    <scope>NUCLEOTIDE SEQUENCE [LARGE SCALE GENOMIC DNA]</scope>
    <source>
        <strain evidence="1 2">C31</strain>
    </source>
</reference>
<accession>A0ABY8X799</accession>
<dbReference type="Proteomes" id="UP001236415">
    <property type="component" value="Chromosome"/>
</dbReference>
<keyword evidence="2" id="KW-1185">Reference proteome</keyword>
<sequence>MNDEMNFITFKYFLECYFNPSANYDELDKLMVDFNSFENVGHRKNLHSELLVLQLVKFSIMQEFVRKYGMRKMDDEKLKWLIQRMLEKLTR</sequence>
<protein>
    <submittedName>
        <fullName evidence="1">Uncharacterized protein</fullName>
    </submittedName>
</protein>
<dbReference type="EMBL" id="CP127162">
    <property type="protein sequence ID" value="WIV19854.1"/>
    <property type="molecule type" value="Genomic_DNA"/>
</dbReference>
<evidence type="ECO:0000313" key="2">
    <source>
        <dbReference type="Proteomes" id="UP001236415"/>
    </source>
</evidence>